<feature type="region of interest" description="Disordered" evidence="1">
    <location>
        <begin position="560"/>
        <end position="674"/>
    </location>
</feature>
<feature type="compositionally biased region" description="Basic and acidic residues" evidence="1">
    <location>
        <begin position="424"/>
        <end position="445"/>
    </location>
</feature>
<dbReference type="EMBL" id="AGSI01000002">
    <property type="protein sequence ID" value="EIE26323.1"/>
    <property type="molecule type" value="Genomic_DNA"/>
</dbReference>
<protein>
    <submittedName>
        <fullName evidence="2">Uncharacterized protein</fullName>
    </submittedName>
</protein>
<gene>
    <name evidence="2" type="ORF">COCSUDRAFT_39444</name>
</gene>
<comment type="caution">
    <text evidence="2">The sequence shown here is derived from an EMBL/GenBank/DDBJ whole genome shotgun (WGS) entry which is preliminary data.</text>
</comment>
<feature type="compositionally biased region" description="Acidic residues" evidence="1">
    <location>
        <begin position="568"/>
        <end position="591"/>
    </location>
</feature>
<feature type="region of interest" description="Disordered" evidence="1">
    <location>
        <begin position="392"/>
        <end position="540"/>
    </location>
</feature>
<feature type="compositionally biased region" description="Polar residues" evidence="1">
    <location>
        <begin position="600"/>
        <end position="611"/>
    </location>
</feature>
<feature type="region of interest" description="Disordered" evidence="1">
    <location>
        <begin position="148"/>
        <end position="354"/>
    </location>
</feature>
<accession>I0Z6Q4</accession>
<feature type="compositionally biased region" description="Basic and acidic residues" evidence="1">
    <location>
        <begin position="506"/>
        <end position="518"/>
    </location>
</feature>
<evidence type="ECO:0000313" key="2">
    <source>
        <dbReference type="EMBL" id="EIE26323.1"/>
    </source>
</evidence>
<proteinExistence type="predicted"/>
<feature type="compositionally biased region" description="Low complexity" evidence="1">
    <location>
        <begin position="178"/>
        <end position="191"/>
    </location>
</feature>
<evidence type="ECO:0000256" key="1">
    <source>
        <dbReference type="SAM" id="MobiDB-lite"/>
    </source>
</evidence>
<organism evidence="2 3">
    <name type="scientific">Coccomyxa subellipsoidea (strain C-169)</name>
    <name type="common">Green microalga</name>
    <dbReference type="NCBI Taxonomy" id="574566"/>
    <lineage>
        <taxon>Eukaryota</taxon>
        <taxon>Viridiplantae</taxon>
        <taxon>Chlorophyta</taxon>
        <taxon>core chlorophytes</taxon>
        <taxon>Trebouxiophyceae</taxon>
        <taxon>Trebouxiophyceae incertae sedis</taxon>
        <taxon>Coccomyxaceae</taxon>
        <taxon>Coccomyxa</taxon>
        <taxon>Coccomyxa subellipsoidea</taxon>
    </lineage>
</organism>
<dbReference type="RefSeq" id="XP_005650867.1">
    <property type="nucleotide sequence ID" value="XM_005650810.1"/>
</dbReference>
<evidence type="ECO:0000313" key="3">
    <source>
        <dbReference type="Proteomes" id="UP000007264"/>
    </source>
</evidence>
<dbReference type="Proteomes" id="UP000007264">
    <property type="component" value="Unassembled WGS sequence"/>
</dbReference>
<reference evidence="2 3" key="1">
    <citation type="journal article" date="2012" name="Genome Biol.">
        <title>The genome of the polar eukaryotic microalga coccomyxa subellipsoidea reveals traits of cold adaptation.</title>
        <authorList>
            <person name="Blanc G."/>
            <person name="Agarkova I."/>
            <person name="Grimwood J."/>
            <person name="Kuo A."/>
            <person name="Brueggeman A."/>
            <person name="Dunigan D."/>
            <person name="Gurnon J."/>
            <person name="Ladunga I."/>
            <person name="Lindquist E."/>
            <person name="Lucas S."/>
            <person name="Pangilinan J."/>
            <person name="Proschold T."/>
            <person name="Salamov A."/>
            <person name="Schmutz J."/>
            <person name="Weeks D."/>
            <person name="Yamada T."/>
            <person name="Claverie J.M."/>
            <person name="Grigoriev I."/>
            <person name="Van Etten J."/>
            <person name="Lomsadze A."/>
            <person name="Borodovsky M."/>
        </authorList>
    </citation>
    <scope>NUCLEOTIDE SEQUENCE [LARGE SCALE GENOMIC DNA]</scope>
    <source>
        <strain evidence="2 3">C-169</strain>
    </source>
</reference>
<dbReference type="KEGG" id="csl:COCSUDRAFT_39444"/>
<dbReference type="AlphaFoldDB" id="I0Z6Q4"/>
<dbReference type="GeneID" id="17044333"/>
<sequence length="871" mass="92541">MGQDSNARILTGISQDMVLENTPIKQPGARRKVSWGIPHYVPLPMEPTTITNKIRLSLRTRQKQSSLLQPVCPADPEVVMDAAGNAGKKGGKGCASEDHLLNDADAFNSPQCAQPEPLWTADQENTPRLAVTPPVQRRPSSLFYAQADSTPPKTGAAAHLGGCQAVSSQRRATPPPEAAQQQTTPAVLAPPARKPRPLLPIQEDAEKEATCGTPHAGDEMRGRQLHRPRPKAAKKLFSHMSDAPPDAAQQKLHRPGSAGLLHAGGEEAVDEREDEDISAPKATPCRHTKEEMSIAGKKAKRSKQRIMQALQAKSKAEPSKDEPMPVHAAAGPRAHQTVPTWANDQGDSDASEFDRSDGFTQALQKLQDASQAVMRPPVLAAQAHEQPTCMVQGVSMAPAASTEVPSGPGAKSGTDQARVNGDTAARKRTDDVSKAKQAAAEHARGAEAQTEAELLAGTDKRAKAGAGKGSKAKASGKNKDGGNAAEPPVDKPPTRKRRRQAAAQADKPEDVEQDEPRAPKKPKGRAAKQNAKAASESDIEIDLASRENVMHANGSLPAILGHVPQLVDEPEEAADDNDADEGSEPEGEDELLSPIPDLPTMNQPSKPQNTPLLAAIKNTAKGKGNAETQAAIGKGMQAKPAAKSRKSAKPAGGQRKAAKFATFEEGTSDEDGDGLSLKAVAQQMTAALSPQNDADSDEEEGMAEVQLLLKRVMAHKKAISRKKEMRILQDAQAEVDAAVQGQQAAILKEEKASEAAMARGAAQHSAALERHQQRLRGIHAAFEAAVSAEWAEVQKTGKHQAAFLKEAQAAQRKRAAAHKRQLAELEQHTAQIMAATEAKIKALRKKAGKMTSLARVLQPFAKAQTSDTPSV</sequence>
<keyword evidence="3" id="KW-1185">Reference proteome</keyword>
<feature type="compositionally biased region" description="Basic and acidic residues" evidence="1">
    <location>
        <begin position="314"/>
        <end position="324"/>
    </location>
</feature>
<feature type="compositionally biased region" description="Acidic residues" evidence="1">
    <location>
        <begin position="267"/>
        <end position="277"/>
    </location>
</feature>
<feature type="compositionally biased region" description="Basic residues" evidence="1">
    <location>
        <begin position="223"/>
        <end position="237"/>
    </location>
</feature>
<name>I0Z6Q4_COCSC</name>